<dbReference type="InterPro" id="IPR030184">
    <property type="entry name" value="WAT1-related"/>
</dbReference>
<evidence type="ECO:0000256" key="5">
    <source>
        <dbReference type="ARBA" id="ARBA00023136"/>
    </source>
</evidence>
<dbReference type="InterPro" id="IPR000620">
    <property type="entry name" value="EamA_dom"/>
</dbReference>
<feature type="domain" description="EamA" evidence="7">
    <location>
        <begin position="17"/>
        <end position="157"/>
    </location>
</feature>
<dbReference type="PANTHER" id="PTHR31218">
    <property type="entry name" value="WAT1-RELATED PROTEIN"/>
    <property type="match status" value="1"/>
</dbReference>
<dbReference type="GO" id="GO:0016020">
    <property type="term" value="C:membrane"/>
    <property type="evidence" value="ECO:0007669"/>
    <property type="project" value="UniProtKB-SubCell"/>
</dbReference>
<evidence type="ECO:0000256" key="1">
    <source>
        <dbReference type="ARBA" id="ARBA00004141"/>
    </source>
</evidence>
<reference evidence="8" key="1">
    <citation type="submission" date="2020-12" db="EMBL/GenBank/DDBJ databases">
        <title>WGS assembly of Carya illinoinensis cv. Pawnee.</title>
        <authorList>
            <person name="Platts A."/>
            <person name="Shu S."/>
            <person name="Wright S."/>
            <person name="Barry K."/>
            <person name="Edger P."/>
            <person name="Pires J.C."/>
            <person name="Schmutz J."/>
        </authorList>
    </citation>
    <scope>NUCLEOTIDE SEQUENCE</scope>
    <source>
        <tissue evidence="8">Leaf</tissue>
    </source>
</reference>
<feature type="transmembrane region" description="Helical" evidence="6">
    <location>
        <begin position="250"/>
        <end position="269"/>
    </location>
</feature>
<feature type="transmembrane region" description="Helical" evidence="6">
    <location>
        <begin position="139"/>
        <end position="159"/>
    </location>
</feature>
<evidence type="ECO:0000259" key="7">
    <source>
        <dbReference type="Pfam" id="PF00892"/>
    </source>
</evidence>
<organism evidence="8 9">
    <name type="scientific">Carya illinoinensis</name>
    <name type="common">Pecan</name>
    <dbReference type="NCBI Taxonomy" id="32201"/>
    <lineage>
        <taxon>Eukaryota</taxon>
        <taxon>Viridiplantae</taxon>
        <taxon>Streptophyta</taxon>
        <taxon>Embryophyta</taxon>
        <taxon>Tracheophyta</taxon>
        <taxon>Spermatophyta</taxon>
        <taxon>Magnoliopsida</taxon>
        <taxon>eudicotyledons</taxon>
        <taxon>Gunneridae</taxon>
        <taxon>Pentapetalae</taxon>
        <taxon>rosids</taxon>
        <taxon>fabids</taxon>
        <taxon>Fagales</taxon>
        <taxon>Juglandaceae</taxon>
        <taxon>Carya</taxon>
    </lineage>
</organism>
<dbReference type="Proteomes" id="UP000811609">
    <property type="component" value="Chromosome 14"/>
</dbReference>
<keyword evidence="5 6" id="KW-0472">Membrane</keyword>
<evidence type="ECO:0000256" key="2">
    <source>
        <dbReference type="ARBA" id="ARBA00007635"/>
    </source>
</evidence>
<dbReference type="Pfam" id="PF00892">
    <property type="entry name" value="EamA"/>
    <property type="match status" value="2"/>
</dbReference>
<feature type="transmembrane region" description="Helical" evidence="6">
    <location>
        <begin position="281"/>
        <end position="301"/>
    </location>
</feature>
<gene>
    <name evidence="8" type="ORF">CIPAW_14G010400</name>
</gene>
<dbReference type="InterPro" id="IPR037185">
    <property type="entry name" value="EmrE-like"/>
</dbReference>
<feature type="domain" description="EamA" evidence="7">
    <location>
        <begin position="192"/>
        <end position="325"/>
    </location>
</feature>
<accession>A0A8T1N9N8</accession>
<keyword evidence="3 6" id="KW-0812">Transmembrane</keyword>
<name>A0A8T1N9N8_CARIL</name>
<feature type="transmembrane region" description="Helical" evidence="6">
    <location>
        <begin position="45"/>
        <end position="66"/>
    </location>
</feature>
<comment type="subcellular location">
    <subcellularLocation>
        <location evidence="1 6">Membrane</location>
        <topology evidence="1 6">Multi-pass membrane protein</topology>
    </subcellularLocation>
</comment>
<evidence type="ECO:0000256" key="6">
    <source>
        <dbReference type="RuleBase" id="RU363077"/>
    </source>
</evidence>
<evidence type="ECO:0000256" key="4">
    <source>
        <dbReference type="ARBA" id="ARBA00022989"/>
    </source>
</evidence>
<dbReference type="SUPFAM" id="SSF103481">
    <property type="entry name" value="Multidrug resistance efflux transporter EmrE"/>
    <property type="match status" value="1"/>
</dbReference>
<feature type="transmembrane region" description="Helical" evidence="6">
    <location>
        <begin position="307"/>
        <end position="326"/>
    </location>
</feature>
<feature type="transmembrane region" description="Helical" evidence="6">
    <location>
        <begin position="190"/>
        <end position="210"/>
    </location>
</feature>
<feature type="transmembrane region" description="Helical" evidence="6">
    <location>
        <begin position="222"/>
        <end position="244"/>
    </location>
</feature>
<proteinExistence type="inferred from homology"/>
<protein>
    <recommendedName>
        <fullName evidence="6">WAT1-related protein</fullName>
    </recommendedName>
</protein>
<evidence type="ECO:0000313" key="8">
    <source>
        <dbReference type="EMBL" id="KAG6628389.1"/>
    </source>
</evidence>
<dbReference type="EMBL" id="CM031822">
    <property type="protein sequence ID" value="KAG6628389.1"/>
    <property type="molecule type" value="Genomic_DNA"/>
</dbReference>
<keyword evidence="9" id="KW-1185">Reference proteome</keyword>
<evidence type="ECO:0000256" key="3">
    <source>
        <dbReference type="ARBA" id="ARBA00022692"/>
    </source>
</evidence>
<keyword evidence="4 6" id="KW-1133">Transmembrane helix</keyword>
<sequence length="384" mass="42027">MEKRGCCGGFLEASKPYFAMISLQFGYSGMNILGKVSLNGGMSHYVLVAYCHAFATAVIAPFAFIFERKEQPRITFPVFVQIFVLALLGPVIDQNFYYAGLKYTSPTFSCAISNMLPAMTFVMAVIFRMEKLSLKKVRCQAQLVGTAVTVAGAMLMTLYKGPLVKMVWSKHIHPPKSYGKSSSGNSDKDWFKGSIFLIIATLAWSGLFVLQTHALKTYKNHQLSLTSLMCFVGTLQAIAVTFVMEHKTSVWKIGFGMNLLAAAYAHFILCPRLVIKKKGPVFATAFSPLLMIIVAILGSFILAEKIFLGGVLGSILIVMGLYSVLWGKHKESMENKAALEEEIPDAIKVAQVSGKAVPIIGDIEANEIQMGKGSDDRELAATNK</sequence>
<dbReference type="GO" id="GO:0022857">
    <property type="term" value="F:transmembrane transporter activity"/>
    <property type="evidence" value="ECO:0007669"/>
    <property type="project" value="InterPro"/>
</dbReference>
<feature type="transmembrane region" description="Helical" evidence="6">
    <location>
        <begin position="78"/>
        <end position="100"/>
    </location>
</feature>
<dbReference type="AlphaFoldDB" id="A0A8T1N9N8"/>
<dbReference type="OrthoDB" id="1728340at2759"/>
<comment type="similarity">
    <text evidence="2 6">Belongs to the drug/metabolite transporter (DMT) superfamily. Plant drug/metabolite exporter (P-DME) (TC 2.A.7.4) family.</text>
</comment>
<comment type="caution">
    <text evidence="8">The sequence shown here is derived from an EMBL/GenBank/DDBJ whole genome shotgun (WGS) entry which is preliminary data.</text>
</comment>
<feature type="transmembrane region" description="Helical" evidence="6">
    <location>
        <begin position="106"/>
        <end position="127"/>
    </location>
</feature>
<evidence type="ECO:0000313" key="9">
    <source>
        <dbReference type="Proteomes" id="UP000811609"/>
    </source>
</evidence>